<name>A0A1H8F527_9BACT</name>
<dbReference type="RefSeq" id="WP_089919203.1">
    <property type="nucleotide sequence ID" value="NZ_FOBB01000009.1"/>
</dbReference>
<reference evidence="1 2" key="1">
    <citation type="submission" date="2016-10" db="EMBL/GenBank/DDBJ databases">
        <authorList>
            <person name="de Groot N.N."/>
        </authorList>
    </citation>
    <scope>NUCLEOTIDE SEQUENCE [LARGE SCALE GENOMIC DNA]</scope>
    <source>
        <strain evidence="1 2">DSM 21039</strain>
    </source>
</reference>
<organism evidence="1 2">
    <name type="scientific">Chitinophaga rupis</name>
    <dbReference type="NCBI Taxonomy" id="573321"/>
    <lineage>
        <taxon>Bacteria</taxon>
        <taxon>Pseudomonadati</taxon>
        <taxon>Bacteroidota</taxon>
        <taxon>Chitinophagia</taxon>
        <taxon>Chitinophagales</taxon>
        <taxon>Chitinophagaceae</taxon>
        <taxon>Chitinophaga</taxon>
    </lineage>
</organism>
<sequence>MKRLVVIVILLIGAWSVNSCKKAHYEWEDYQYTAVPIVIIDTTKTALPTRQAGKVAFFNLKDDNLANEQFAFTLNWEGFGKATVTSIEVYASYNKAESSVPAYPLVISSPGNQYTNIAQFPLPSIVGTNDHLYETVTTFPKSYSFTAAELAAMNQVSLSNVKVNDYFLFKFILNLGDGRRIVTFFNNICDEARGEPGDCRVGVRFKNL</sequence>
<dbReference type="Proteomes" id="UP000198984">
    <property type="component" value="Unassembled WGS sequence"/>
</dbReference>
<evidence type="ECO:0000313" key="2">
    <source>
        <dbReference type="Proteomes" id="UP000198984"/>
    </source>
</evidence>
<gene>
    <name evidence="1" type="ORF">SAMN04488505_109105</name>
</gene>
<dbReference type="STRING" id="573321.SAMN04488505_109105"/>
<dbReference type="OrthoDB" id="649906at2"/>
<accession>A0A1H8F527</accession>
<evidence type="ECO:0000313" key="1">
    <source>
        <dbReference type="EMBL" id="SEN26544.1"/>
    </source>
</evidence>
<dbReference type="EMBL" id="FOBB01000009">
    <property type="protein sequence ID" value="SEN26544.1"/>
    <property type="molecule type" value="Genomic_DNA"/>
</dbReference>
<dbReference type="AlphaFoldDB" id="A0A1H8F527"/>
<keyword evidence="2" id="KW-1185">Reference proteome</keyword>
<protein>
    <submittedName>
        <fullName evidence="1">Uncharacterized protein</fullName>
    </submittedName>
</protein>
<proteinExistence type="predicted"/>